<dbReference type="EMBL" id="CP124734">
    <property type="protein sequence ID" value="WHA42665.1"/>
    <property type="molecule type" value="Genomic_DNA"/>
</dbReference>
<evidence type="ECO:0000313" key="4">
    <source>
        <dbReference type="Proteomes" id="UP000298545"/>
    </source>
</evidence>
<reference evidence="3" key="3">
    <citation type="submission" date="2023-05" db="EMBL/GenBank/DDBJ databases">
        <title>Complete genome sequence of Agrobacterium larrymoorei CFBP5477.</title>
        <authorList>
            <person name="Yen H.-C."/>
            <person name="Chou L."/>
            <person name="Lin Y.-C."/>
            <person name="Lai E.-M."/>
            <person name="Kuo C.-H."/>
        </authorList>
    </citation>
    <scope>NUCLEOTIDE SEQUENCE</scope>
    <source>
        <strain evidence="3">CFBP5477</strain>
    </source>
</reference>
<dbReference type="AlphaFoldDB" id="A0A4D7DVZ0"/>
<dbReference type="RefSeq" id="WP_136954394.1">
    <property type="nucleotide sequence ID" value="NZ_CP039692.1"/>
</dbReference>
<reference evidence="2 5" key="2">
    <citation type="submission" date="2021-03" db="EMBL/GenBank/DDBJ databases">
        <title>Rapid diversification of plasmids in a genus of pathogenic and nitrogen fixing bacteria.</title>
        <authorList>
            <person name="Weisberg A.J."/>
            <person name="Miller M."/>
            <person name="Ream W."/>
            <person name="Grunwald N.J."/>
            <person name="Chang J.H."/>
        </authorList>
    </citation>
    <scope>NUCLEOTIDE SEQUENCE [LARGE SCALE GENOMIC DNA]</scope>
    <source>
        <strain evidence="2 5">AF3.44</strain>
    </source>
</reference>
<reference evidence="1 4" key="1">
    <citation type="submission" date="2019-04" db="EMBL/GenBank/DDBJ databases">
        <title>Complete genome sequence of Agrobacterium larrymoorei CFBP5473.</title>
        <authorList>
            <person name="Haryono M."/>
            <person name="Chou L."/>
            <person name="Lin Y.-C."/>
            <person name="Lai E.-M."/>
            <person name="Kuo C.-H."/>
        </authorList>
    </citation>
    <scope>NUCLEOTIDE SEQUENCE [LARGE SCALE GENOMIC DNA]</scope>
    <source>
        <strain evidence="1 4">CFBP5473</strain>
    </source>
</reference>
<dbReference type="Proteomes" id="UP000298664">
    <property type="component" value="Chromosome Linear"/>
</dbReference>
<accession>A0A4D7DVZ0</accession>
<protein>
    <submittedName>
        <fullName evidence="1">Uncharacterized protein</fullName>
    </submittedName>
</protein>
<evidence type="ECO:0000313" key="2">
    <source>
        <dbReference type="EMBL" id="QYA09892.1"/>
    </source>
</evidence>
<dbReference type="OrthoDB" id="8369979at2"/>
<proteinExistence type="predicted"/>
<gene>
    <name evidence="1" type="ORF">CFBP5473_17025</name>
    <name evidence="3" type="ORF">CFBP5477_015425</name>
    <name evidence="2" type="ORF">J5285_21320</name>
</gene>
<dbReference type="Proteomes" id="UP000826513">
    <property type="component" value="Chromosome 2"/>
</dbReference>
<dbReference type="KEGG" id="alf:CFBP5473_17025"/>
<organism evidence="1 4">
    <name type="scientific">Agrobacterium larrymoorei</name>
    <dbReference type="NCBI Taxonomy" id="160699"/>
    <lineage>
        <taxon>Bacteria</taxon>
        <taxon>Pseudomonadati</taxon>
        <taxon>Pseudomonadota</taxon>
        <taxon>Alphaproteobacteria</taxon>
        <taxon>Hyphomicrobiales</taxon>
        <taxon>Rhizobiaceae</taxon>
        <taxon>Rhizobium/Agrobacterium group</taxon>
        <taxon>Agrobacterium</taxon>
    </lineage>
</organism>
<evidence type="ECO:0000313" key="1">
    <source>
        <dbReference type="EMBL" id="QCI99677.1"/>
    </source>
</evidence>
<evidence type="ECO:0000313" key="5">
    <source>
        <dbReference type="Proteomes" id="UP000826513"/>
    </source>
</evidence>
<dbReference type="EMBL" id="CP039692">
    <property type="protein sequence ID" value="QCI99677.1"/>
    <property type="molecule type" value="Genomic_DNA"/>
</dbReference>
<sequence>MVFDANEALMRFGASHTTAVLWKRFDVSHREMFDTLEDAIAFIRNDRSAPTHVELHVHRGGHDVLIEGEELEKLIAQYKTTHS</sequence>
<dbReference type="EMBL" id="CP072168">
    <property type="protein sequence ID" value="QYA09892.1"/>
    <property type="molecule type" value="Genomic_DNA"/>
</dbReference>
<name>A0A4D7DVZ0_9HYPH</name>
<keyword evidence="5" id="KW-1185">Reference proteome</keyword>
<dbReference type="Proteomes" id="UP000298545">
    <property type="component" value="Chromosome linear"/>
</dbReference>
<evidence type="ECO:0000313" key="3">
    <source>
        <dbReference type="EMBL" id="WHA42665.1"/>
    </source>
</evidence>